<proteinExistence type="predicted"/>
<evidence type="ECO:0000256" key="1">
    <source>
        <dbReference type="SAM" id="SignalP"/>
    </source>
</evidence>
<feature type="signal peptide" evidence="1">
    <location>
        <begin position="1"/>
        <end position="20"/>
    </location>
</feature>
<dbReference type="HOGENOM" id="CLU_2779219_0_0_1"/>
<reference evidence="3" key="1">
    <citation type="journal article" date="2013" name="Science">
        <title>The Amborella genome and the evolution of flowering plants.</title>
        <authorList>
            <consortium name="Amborella Genome Project"/>
        </authorList>
    </citation>
    <scope>NUCLEOTIDE SEQUENCE [LARGE SCALE GENOMIC DNA]</scope>
</reference>
<dbReference type="AlphaFoldDB" id="W1PL73"/>
<feature type="chain" id="PRO_5004808333" evidence="1">
    <location>
        <begin position="21"/>
        <end position="69"/>
    </location>
</feature>
<organism evidence="2 3">
    <name type="scientific">Amborella trichopoda</name>
    <dbReference type="NCBI Taxonomy" id="13333"/>
    <lineage>
        <taxon>Eukaryota</taxon>
        <taxon>Viridiplantae</taxon>
        <taxon>Streptophyta</taxon>
        <taxon>Embryophyta</taxon>
        <taxon>Tracheophyta</taxon>
        <taxon>Spermatophyta</taxon>
        <taxon>Magnoliopsida</taxon>
        <taxon>Amborellales</taxon>
        <taxon>Amborellaceae</taxon>
        <taxon>Amborella</taxon>
    </lineage>
</organism>
<protein>
    <submittedName>
        <fullName evidence="2">Uncharacterized protein</fullName>
    </submittedName>
</protein>
<keyword evidence="1" id="KW-0732">Signal</keyword>
<dbReference type="Proteomes" id="UP000017836">
    <property type="component" value="Unassembled WGS sequence"/>
</dbReference>
<gene>
    <name evidence="2" type="ORF">AMTR_s00017p00012220</name>
</gene>
<dbReference type="Gramene" id="ERN08524">
    <property type="protein sequence ID" value="ERN08524"/>
    <property type="gene ID" value="AMTR_s00017p00012220"/>
</dbReference>
<dbReference type="EMBL" id="KI393256">
    <property type="protein sequence ID" value="ERN08524.1"/>
    <property type="molecule type" value="Genomic_DNA"/>
</dbReference>
<evidence type="ECO:0000313" key="3">
    <source>
        <dbReference type="Proteomes" id="UP000017836"/>
    </source>
</evidence>
<sequence>MARLPAAYLFLFLLLVQVVAEASLSEGKGPLPVQAKGGDEALYKNLYHKIKSSPKITGLHLLYSLIGQF</sequence>
<evidence type="ECO:0000313" key="2">
    <source>
        <dbReference type="EMBL" id="ERN08524.1"/>
    </source>
</evidence>
<accession>W1PL73</accession>
<name>W1PL73_AMBTC</name>
<keyword evidence="3" id="KW-1185">Reference proteome</keyword>